<evidence type="ECO:0000256" key="1">
    <source>
        <dbReference type="ARBA" id="ARBA00007768"/>
    </source>
</evidence>
<comment type="similarity">
    <text evidence="1 2">Belongs to the CutC family.</text>
</comment>
<proteinExistence type="inferred from homology"/>
<gene>
    <name evidence="2 3" type="primary">cutC</name>
    <name evidence="3" type="ORF">KL86PLE_130041</name>
</gene>
<dbReference type="InterPro" id="IPR005627">
    <property type="entry name" value="CutC-like"/>
</dbReference>
<dbReference type="RefSeq" id="WP_288199625.1">
    <property type="nucleotide sequence ID" value="NZ_LT608334.1"/>
</dbReference>
<organism evidence="3">
    <name type="scientific">uncultured Pleomorphomonas sp</name>
    <dbReference type="NCBI Taxonomy" id="442121"/>
    <lineage>
        <taxon>Bacteria</taxon>
        <taxon>Pseudomonadati</taxon>
        <taxon>Pseudomonadota</taxon>
        <taxon>Alphaproteobacteria</taxon>
        <taxon>Hyphomicrobiales</taxon>
        <taxon>Pleomorphomonadaceae</taxon>
        <taxon>Pleomorphomonas</taxon>
        <taxon>environmental samples</taxon>
    </lineage>
</organism>
<evidence type="ECO:0000313" key="3">
    <source>
        <dbReference type="EMBL" id="SCM73986.1"/>
    </source>
</evidence>
<dbReference type="HAMAP" id="MF_00795">
    <property type="entry name" value="CutC"/>
    <property type="match status" value="1"/>
</dbReference>
<dbReference type="Pfam" id="PF03932">
    <property type="entry name" value="CutC"/>
    <property type="match status" value="1"/>
</dbReference>
<name>A0A212L8W4_9HYPH</name>
<dbReference type="EMBL" id="FMJD01000005">
    <property type="protein sequence ID" value="SCM73986.1"/>
    <property type="molecule type" value="Genomic_DNA"/>
</dbReference>
<accession>A0A212L8W4</accession>
<dbReference type="PANTHER" id="PTHR12598:SF0">
    <property type="entry name" value="COPPER HOMEOSTASIS PROTEIN CUTC HOMOLOG"/>
    <property type="match status" value="1"/>
</dbReference>
<dbReference type="PANTHER" id="PTHR12598">
    <property type="entry name" value="COPPER HOMEOSTASIS PROTEIN CUTC"/>
    <property type="match status" value="1"/>
</dbReference>
<protein>
    <recommendedName>
        <fullName evidence="2">PF03932 family protein CutC</fullName>
    </recommendedName>
</protein>
<dbReference type="GO" id="GO:0005507">
    <property type="term" value="F:copper ion binding"/>
    <property type="evidence" value="ECO:0007669"/>
    <property type="project" value="TreeGrafter"/>
</dbReference>
<dbReference type="Gene3D" id="3.20.20.380">
    <property type="entry name" value="Copper homeostasis (CutC) domain"/>
    <property type="match status" value="1"/>
</dbReference>
<evidence type="ECO:0000256" key="2">
    <source>
        <dbReference type="HAMAP-Rule" id="MF_00795"/>
    </source>
</evidence>
<reference evidence="3" key="1">
    <citation type="submission" date="2016-08" db="EMBL/GenBank/DDBJ databases">
        <authorList>
            <person name="Seilhamer J.J."/>
        </authorList>
    </citation>
    <scope>NUCLEOTIDE SEQUENCE</scope>
    <source>
        <strain evidence="3">86</strain>
    </source>
</reference>
<dbReference type="InterPro" id="IPR036822">
    <property type="entry name" value="CutC-like_dom_sf"/>
</dbReference>
<comment type="caution">
    <text evidence="2">Once thought to be involved in copper homeostasis, experiments in E.coli have shown this is not the case.</text>
</comment>
<dbReference type="AlphaFoldDB" id="A0A212L8W4"/>
<comment type="subcellular location">
    <subcellularLocation>
        <location evidence="2">Cytoplasm</location>
    </subcellularLocation>
</comment>
<sequence>MTVRLEVCIDDVLGLDACAAGGADRIELCSALDLGGLTPSPGLIAAAAQSAVPARAMIRPRAGDFRFTEAEVDAMLADIAAVRAAGLAGVVLGATTADSELDKPVLARLVAAAGGLGRTLHRAVDLLPDPVASVDLAVELGFDCILTSGGALTAEAGAAVIAAMVERAAGRIDIMAGSGVRPENAAAIRRATRAGWLHSSCTRADTNDKDIRRFGFGPAERRIADPDRIRTLKAAAMLGEPS</sequence>
<keyword evidence="2" id="KW-0963">Cytoplasm</keyword>
<dbReference type="SUPFAM" id="SSF110395">
    <property type="entry name" value="CutC-like"/>
    <property type="match status" value="1"/>
</dbReference>
<dbReference type="GO" id="GO:0005737">
    <property type="term" value="C:cytoplasm"/>
    <property type="evidence" value="ECO:0007669"/>
    <property type="project" value="UniProtKB-SubCell"/>
</dbReference>